<evidence type="ECO:0000313" key="6">
    <source>
        <dbReference type="EMBL" id="HIZ52990.1"/>
    </source>
</evidence>
<dbReference type="PANTHER" id="PTHR30435">
    <property type="entry name" value="FLAGELLAR PROTEIN"/>
    <property type="match status" value="1"/>
</dbReference>
<gene>
    <name evidence="6" type="ORF">IAA20_03490</name>
</gene>
<dbReference type="InterPro" id="IPR053967">
    <property type="entry name" value="LlgE_F_G-like_D1"/>
</dbReference>
<dbReference type="Pfam" id="PF22692">
    <property type="entry name" value="LlgE_F_G_D1"/>
    <property type="match status" value="1"/>
</dbReference>
<evidence type="ECO:0000259" key="3">
    <source>
        <dbReference type="Pfam" id="PF00460"/>
    </source>
</evidence>
<dbReference type="AlphaFoldDB" id="A0A9D2F5R8"/>
<reference evidence="6" key="2">
    <citation type="submission" date="2021-04" db="EMBL/GenBank/DDBJ databases">
        <authorList>
            <person name="Gilroy R."/>
        </authorList>
    </citation>
    <scope>NUCLEOTIDE SEQUENCE</scope>
    <source>
        <strain evidence="6">CHK172-16539</strain>
    </source>
</reference>
<dbReference type="Pfam" id="PF00460">
    <property type="entry name" value="Flg_bb_rod"/>
    <property type="match status" value="1"/>
</dbReference>
<dbReference type="GO" id="GO:0071978">
    <property type="term" value="P:bacterial-type flagellum-dependent swarming motility"/>
    <property type="evidence" value="ECO:0007669"/>
    <property type="project" value="TreeGrafter"/>
</dbReference>
<keyword evidence="2" id="KW-0975">Bacterial flagellum</keyword>
<evidence type="ECO:0000259" key="4">
    <source>
        <dbReference type="Pfam" id="PF06429"/>
    </source>
</evidence>
<comment type="subcellular location">
    <subcellularLocation>
        <location evidence="2">Bacterial flagellum basal body</location>
    </subcellularLocation>
</comment>
<organism evidence="6 7">
    <name type="scientific">Candidatus Enterococcus avicola</name>
    <dbReference type="NCBI Taxonomy" id="2838561"/>
    <lineage>
        <taxon>Bacteria</taxon>
        <taxon>Bacillati</taxon>
        <taxon>Bacillota</taxon>
        <taxon>Bacilli</taxon>
        <taxon>Lactobacillales</taxon>
        <taxon>Enterococcaceae</taxon>
        <taxon>Enterococcus</taxon>
    </lineage>
</organism>
<dbReference type="NCBIfam" id="TIGR03506">
    <property type="entry name" value="FlgEFG_subfam"/>
    <property type="match status" value="1"/>
</dbReference>
<evidence type="ECO:0000259" key="5">
    <source>
        <dbReference type="Pfam" id="PF22692"/>
    </source>
</evidence>
<keyword evidence="6" id="KW-0966">Cell projection</keyword>
<dbReference type="PANTHER" id="PTHR30435:SF19">
    <property type="entry name" value="FLAGELLAR BASAL-BODY ROD PROTEIN FLGG"/>
    <property type="match status" value="1"/>
</dbReference>
<proteinExistence type="inferred from homology"/>
<dbReference type="Pfam" id="PF06429">
    <property type="entry name" value="Flg_bbr_C"/>
    <property type="match status" value="1"/>
</dbReference>
<accession>A0A9D2F5R8</accession>
<dbReference type="InterPro" id="IPR020013">
    <property type="entry name" value="Flagellar_FlgE/F/G"/>
</dbReference>
<feature type="domain" description="Flagellar basal body rod protein N-terminal" evidence="3">
    <location>
        <begin position="5"/>
        <end position="35"/>
    </location>
</feature>
<dbReference type="EMBL" id="DXBN01000084">
    <property type="protein sequence ID" value="HIZ52990.1"/>
    <property type="molecule type" value="Genomic_DNA"/>
</dbReference>
<dbReference type="Proteomes" id="UP000824063">
    <property type="component" value="Unassembled WGS sequence"/>
</dbReference>
<keyword evidence="6" id="KW-0282">Flagellum</keyword>
<reference evidence="6" key="1">
    <citation type="journal article" date="2021" name="PeerJ">
        <title>Extensive microbial diversity within the chicken gut microbiome revealed by metagenomics and culture.</title>
        <authorList>
            <person name="Gilroy R."/>
            <person name="Ravi A."/>
            <person name="Getino M."/>
            <person name="Pursley I."/>
            <person name="Horton D.L."/>
            <person name="Alikhan N.F."/>
            <person name="Baker D."/>
            <person name="Gharbi K."/>
            <person name="Hall N."/>
            <person name="Watson M."/>
            <person name="Adriaenssens E.M."/>
            <person name="Foster-Nyarko E."/>
            <person name="Jarju S."/>
            <person name="Secka A."/>
            <person name="Antonio M."/>
            <person name="Oren A."/>
            <person name="Chaudhuri R.R."/>
            <person name="La Ragione R."/>
            <person name="Hildebrand F."/>
            <person name="Pallen M.J."/>
        </authorList>
    </citation>
    <scope>NUCLEOTIDE SEQUENCE</scope>
    <source>
        <strain evidence="6">CHK172-16539</strain>
    </source>
</reference>
<dbReference type="SUPFAM" id="SSF117143">
    <property type="entry name" value="Flagellar hook protein flgE"/>
    <property type="match status" value="1"/>
</dbReference>
<protein>
    <submittedName>
        <fullName evidence="6">Flagellar hook basal-body protein</fullName>
    </submittedName>
</protein>
<comment type="similarity">
    <text evidence="1 2">Belongs to the flagella basal body rod proteins family.</text>
</comment>
<comment type="caution">
    <text evidence="6">The sequence shown here is derived from an EMBL/GenBank/DDBJ whole genome shotgun (WGS) entry which is preliminary data.</text>
</comment>
<feature type="domain" description="Flagellar basal-body/hook protein C-terminal" evidence="4">
    <location>
        <begin position="210"/>
        <end position="253"/>
    </location>
</feature>
<name>A0A9D2F5R8_9ENTE</name>
<keyword evidence="6" id="KW-0969">Cilium</keyword>
<sequence length="255" mass="28212">MNHLLNISRSGINGLQKKLDVTSHNIANVNTTGYKEQKMSFKELLANPILNNQAPIIADAQTSIYRGVRAEDEHVNFQQGAFTSTGNQWDLALEGEGFFGIRDENNQLTFTRDGSFGLDQTGRLVNSQGRAVDMVNYIPENNWPKGSVNIDQLGNVSIKSNNEQQTLVGKINVYQPGNTNQLQAIGDGQFQLIEGGQAQLSNQPFKIRHGSLEQSNVNMAQTMTDLIVTQRAYSLNTKVLQSTDDLLSITNRLTD</sequence>
<dbReference type="InterPro" id="IPR037925">
    <property type="entry name" value="FlgE/F/G-like"/>
</dbReference>
<evidence type="ECO:0000313" key="7">
    <source>
        <dbReference type="Proteomes" id="UP000824063"/>
    </source>
</evidence>
<dbReference type="InterPro" id="IPR001444">
    <property type="entry name" value="Flag_bb_rod_N"/>
</dbReference>
<evidence type="ECO:0000256" key="2">
    <source>
        <dbReference type="RuleBase" id="RU362116"/>
    </source>
</evidence>
<feature type="domain" description="Flagellar hook protein FlgE/F/G-like D1" evidence="5">
    <location>
        <begin position="92"/>
        <end position="157"/>
    </location>
</feature>
<dbReference type="InterPro" id="IPR010930">
    <property type="entry name" value="Flg_bb/hook_C_dom"/>
</dbReference>
<evidence type="ECO:0000256" key="1">
    <source>
        <dbReference type="ARBA" id="ARBA00009677"/>
    </source>
</evidence>
<dbReference type="GO" id="GO:0009425">
    <property type="term" value="C:bacterial-type flagellum basal body"/>
    <property type="evidence" value="ECO:0007669"/>
    <property type="project" value="UniProtKB-SubCell"/>
</dbReference>